<sequence>MSAGRAATIQAADLARNKAVFQNLHLGTRCHQGPLQPPSESDEAAAALVNLTTSLLKWLPPSQQAPQDEQSAVLKDLDLVRAPEKVLHPNMQDLPLVMVAGNRHSQRGVQDAGLGVMDLTLAGDVAGRLPAVHLSASQRQGEALNGPSLIPTRDLLVISGAC</sequence>
<accession>A0A0D9NWF4</accession>
<evidence type="ECO:0000313" key="1">
    <source>
        <dbReference type="EMBL" id="KJK78349.1"/>
    </source>
</evidence>
<protein>
    <submittedName>
        <fullName evidence="1">Uncharacterized protein</fullName>
    </submittedName>
</protein>
<organism evidence="1 2">
    <name type="scientific">Metarhizium anisopliae BRIP 53293</name>
    <dbReference type="NCBI Taxonomy" id="1291518"/>
    <lineage>
        <taxon>Eukaryota</taxon>
        <taxon>Fungi</taxon>
        <taxon>Dikarya</taxon>
        <taxon>Ascomycota</taxon>
        <taxon>Pezizomycotina</taxon>
        <taxon>Sordariomycetes</taxon>
        <taxon>Hypocreomycetidae</taxon>
        <taxon>Hypocreales</taxon>
        <taxon>Clavicipitaceae</taxon>
        <taxon>Metarhizium</taxon>
    </lineage>
</organism>
<proteinExistence type="predicted"/>
<dbReference type="Proteomes" id="UP000054544">
    <property type="component" value="Unassembled WGS sequence"/>
</dbReference>
<reference evidence="2" key="1">
    <citation type="journal article" date="2014" name="BMC Genomics">
        <title>The genome sequence of the biocontrol fungus Metarhizium anisopliae and comparative genomics of Metarhizium species.</title>
        <authorList>
            <person name="Pattemore J.A."/>
            <person name="Hane J.K."/>
            <person name="Williams A.H."/>
            <person name="Wilson B.A."/>
            <person name="Stodart B.J."/>
            <person name="Ash G.J."/>
        </authorList>
    </citation>
    <scope>NUCLEOTIDE SEQUENCE [LARGE SCALE GENOMIC DNA]</scope>
    <source>
        <strain evidence="2">BRIP 53293</strain>
    </source>
</reference>
<gene>
    <name evidence="1" type="ORF">H634G_06522</name>
</gene>
<evidence type="ECO:0000313" key="2">
    <source>
        <dbReference type="Proteomes" id="UP000054544"/>
    </source>
</evidence>
<name>A0A0D9NWF4_METAN</name>
<keyword evidence="2" id="KW-1185">Reference proteome</keyword>
<dbReference type="EMBL" id="KE384735">
    <property type="protein sequence ID" value="KJK78349.1"/>
    <property type="molecule type" value="Genomic_DNA"/>
</dbReference>
<dbReference type="AlphaFoldDB" id="A0A0D9NWF4"/>